<sequence length="373" mass="39585">MYGAEGEDMRIDHYDLQGEVQYLQQQAQSRKVRRLGPVPAASQAQSPATAPADSTPAAGGSQLTFTRSSLLTLQMASRTAAGPVPAAPAPAPAKPAETGKGEQDGIPNDGLDNRQRLIKLMIEAMLGHEIELPDPIKPADQSAEGVPVPTGEGTPSATEPDQLVEVTDSLLQKEQLNVVAAANLQTQDGQTLQLDLGFVLDWRQLDISQRRTTLNALKDPLVLSLDGKIAGLTDARVNFDIDQDGKADSLPGLSEGSGFVALDRNGNGTIDDGGELFGARSGNGFGELATLDEDGNGVLDERDSQFSALQFWQPEQSPIALVELGIGAILLHPLDTPFNHLGESCNQGVLRQSGLYVTEQGKGGWVQQVDLRV</sequence>
<reference evidence="2" key="1">
    <citation type="submission" date="2023-02" db="EMBL/GenBank/DDBJ databases">
        <title>The sequence of Aeromonas hydrophila K533.</title>
        <authorList>
            <person name="Luo X."/>
        </authorList>
    </citation>
    <scope>NUCLEOTIDE SEQUENCE</scope>
    <source>
        <strain evidence="2">K533</strain>
    </source>
</reference>
<dbReference type="PANTHER" id="PTHR39431">
    <property type="entry name" value="FRPA/C-RELATED PROTEIN"/>
    <property type="match status" value="1"/>
</dbReference>
<organism evidence="2 3">
    <name type="scientific">Aeromonas hydrophila</name>
    <dbReference type="NCBI Taxonomy" id="644"/>
    <lineage>
        <taxon>Bacteria</taxon>
        <taxon>Pseudomonadati</taxon>
        <taxon>Pseudomonadota</taxon>
        <taxon>Gammaproteobacteria</taxon>
        <taxon>Aeromonadales</taxon>
        <taxon>Aeromonadaceae</taxon>
        <taxon>Aeromonas</taxon>
    </lineage>
</organism>
<feature type="region of interest" description="Disordered" evidence="1">
    <location>
        <begin position="79"/>
        <end position="111"/>
    </location>
</feature>
<feature type="region of interest" description="Disordered" evidence="1">
    <location>
        <begin position="22"/>
        <end position="62"/>
    </location>
</feature>
<evidence type="ECO:0008006" key="4">
    <source>
        <dbReference type="Google" id="ProtNLM"/>
    </source>
</evidence>
<gene>
    <name evidence="2" type="ORF">PY771_21345</name>
</gene>
<feature type="region of interest" description="Disordered" evidence="1">
    <location>
        <begin position="135"/>
        <end position="159"/>
    </location>
</feature>
<accession>A0AAX3P5V2</accession>
<feature type="compositionally biased region" description="Low complexity" evidence="1">
    <location>
        <begin position="39"/>
        <end position="61"/>
    </location>
</feature>
<evidence type="ECO:0000256" key="1">
    <source>
        <dbReference type="SAM" id="MobiDB-lite"/>
    </source>
</evidence>
<dbReference type="RefSeq" id="WP_179101421.1">
    <property type="nucleotide sequence ID" value="NZ_AP023398.1"/>
</dbReference>
<name>A0AAX3P5V2_AERHY</name>
<protein>
    <recommendedName>
        <fullName evidence="4">VCBS repeat-containing protein</fullName>
    </recommendedName>
</protein>
<evidence type="ECO:0000313" key="3">
    <source>
        <dbReference type="Proteomes" id="UP001214666"/>
    </source>
</evidence>
<dbReference type="AlphaFoldDB" id="A0AAX3P5V2"/>
<dbReference type="PANTHER" id="PTHR39431:SF1">
    <property type="entry name" value="FRPA_C-RELATED PROTEIN"/>
    <property type="match status" value="1"/>
</dbReference>
<dbReference type="EMBL" id="CP118942">
    <property type="protein sequence ID" value="WEE26134.1"/>
    <property type="molecule type" value="Genomic_DNA"/>
</dbReference>
<dbReference type="Proteomes" id="UP001214666">
    <property type="component" value="Chromosome"/>
</dbReference>
<evidence type="ECO:0000313" key="2">
    <source>
        <dbReference type="EMBL" id="WEE26134.1"/>
    </source>
</evidence>
<proteinExistence type="predicted"/>